<dbReference type="AlphaFoldDB" id="A0A1G6J984"/>
<keyword evidence="3 4" id="KW-0472">Membrane</keyword>
<feature type="transmembrane region" description="Helical" evidence="4">
    <location>
        <begin position="25"/>
        <end position="43"/>
    </location>
</feature>
<feature type="transmembrane region" description="Helical" evidence="4">
    <location>
        <begin position="91"/>
        <end position="112"/>
    </location>
</feature>
<evidence type="ECO:0000256" key="1">
    <source>
        <dbReference type="ARBA" id="ARBA00022692"/>
    </source>
</evidence>
<dbReference type="RefSeq" id="WP_092127813.1">
    <property type="nucleotide sequence ID" value="NZ_FMYU01000002.1"/>
</dbReference>
<name>A0A1G6J984_9BACT</name>
<dbReference type="GO" id="GO:0005886">
    <property type="term" value="C:plasma membrane"/>
    <property type="evidence" value="ECO:0007669"/>
    <property type="project" value="TreeGrafter"/>
</dbReference>
<feature type="transmembrane region" description="Helical" evidence="4">
    <location>
        <begin position="201"/>
        <end position="220"/>
    </location>
</feature>
<organism evidence="6 7">
    <name type="scientific">Desulfurella multipotens</name>
    <dbReference type="NCBI Taxonomy" id="79269"/>
    <lineage>
        <taxon>Bacteria</taxon>
        <taxon>Pseudomonadati</taxon>
        <taxon>Campylobacterota</taxon>
        <taxon>Desulfurellia</taxon>
        <taxon>Desulfurellales</taxon>
        <taxon>Desulfurellaceae</taxon>
        <taxon>Desulfurella</taxon>
    </lineage>
</organism>
<keyword evidence="7" id="KW-1185">Reference proteome</keyword>
<dbReference type="OrthoDB" id="9770492at2"/>
<feature type="domain" description="Major facilitator superfamily (MFS) profile" evidence="5">
    <location>
        <begin position="1"/>
        <end position="313"/>
    </location>
</feature>
<sequence length="318" mass="34642">MRYLIVLGILLASVGVGFSGLTSNFYLLLLLVALSGLGVSAFHPMAFNEASNYTGDKKATGMSIFSLGGNIGFAIGPPLIYFLIYRFDMKGTLGVLVISLPIIFLIQILLLSKKTKKTHKKSINLPLEFSIDRLSLFLLILYIMFRTWIYFGLMSYLPFKYAMYLKDQPSFVSILLFCLLSGGAVGTIFGGMLADRIGTKNALLVTMIMTFVLNIIFNNVKNETVLFIFAFLVGFVLVSTFSVTVVLAQEFLPHKKALASGIAAGFAIGTGGIGVSLFGVVSDHFGLSAVFYIIEALPVFAIICSILIKKPKPVKIYG</sequence>
<gene>
    <name evidence="6" type="ORF">SAMN05660835_00395</name>
</gene>
<keyword evidence="1 4" id="KW-0812">Transmembrane</keyword>
<protein>
    <submittedName>
        <fullName evidence="6">MFS transporter, FSR family, fosmidomycin resistance protein</fullName>
    </submittedName>
</protein>
<feature type="transmembrane region" description="Helical" evidence="4">
    <location>
        <begin position="133"/>
        <end position="151"/>
    </location>
</feature>
<dbReference type="EMBL" id="FMYU01000002">
    <property type="protein sequence ID" value="SDC14486.1"/>
    <property type="molecule type" value="Genomic_DNA"/>
</dbReference>
<evidence type="ECO:0000256" key="4">
    <source>
        <dbReference type="SAM" id="Phobius"/>
    </source>
</evidence>
<feature type="transmembrane region" description="Helical" evidence="4">
    <location>
        <begin position="64"/>
        <end position="85"/>
    </location>
</feature>
<dbReference type="PANTHER" id="PTHR43129">
    <property type="entry name" value="FOSMIDOMYCIN RESISTANCE PROTEIN"/>
    <property type="match status" value="1"/>
</dbReference>
<keyword evidence="2 4" id="KW-1133">Transmembrane helix</keyword>
<dbReference type="PANTHER" id="PTHR43129:SF1">
    <property type="entry name" value="FOSMIDOMYCIN RESISTANCE PROTEIN"/>
    <property type="match status" value="1"/>
</dbReference>
<dbReference type="SUPFAM" id="SSF103473">
    <property type="entry name" value="MFS general substrate transporter"/>
    <property type="match status" value="1"/>
</dbReference>
<reference evidence="7" key="1">
    <citation type="submission" date="2016-10" db="EMBL/GenBank/DDBJ databases">
        <authorList>
            <person name="Varghese N."/>
            <person name="Submissions S."/>
        </authorList>
    </citation>
    <scope>NUCLEOTIDE SEQUENCE [LARGE SCALE GENOMIC DNA]</scope>
    <source>
        <strain evidence="7">DSM 8415</strain>
    </source>
</reference>
<evidence type="ECO:0000259" key="5">
    <source>
        <dbReference type="PROSITE" id="PS50850"/>
    </source>
</evidence>
<dbReference type="Proteomes" id="UP000199411">
    <property type="component" value="Unassembled WGS sequence"/>
</dbReference>
<evidence type="ECO:0000256" key="2">
    <source>
        <dbReference type="ARBA" id="ARBA00022989"/>
    </source>
</evidence>
<dbReference type="InterPro" id="IPR011701">
    <property type="entry name" value="MFS"/>
</dbReference>
<accession>A0A1G6J984</accession>
<feature type="transmembrane region" description="Helical" evidence="4">
    <location>
        <begin position="260"/>
        <end position="281"/>
    </location>
</feature>
<feature type="transmembrane region" description="Helical" evidence="4">
    <location>
        <begin position="171"/>
        <end position="194"/>
    </location>
</feature>
<dbReference type="InterPro" id="IPR036259">
    <property type="entry name" value="MFS_trans_sf"/>
</dbReference>
<dbReference type="GO" id="GO:0022857">
    <property type="term" value="F:transmembrane transporter activity"/>
    <property type="evidence" value="ECO:0007669"/>
    <property type="project" value="InterPro"/>
</dbReference>
<dbReference type="Pfam" id="PF07690">
    <property type="entry name" value="MFS_1"/>
    <property type="match status" value="2"/>
</dbReference>
<dbReference type="Gene3D" id="1.20.1250.20">
    <property type="entry name" value="MFS general substrate transporter like domains"/>
    <property type="match status" value="2"/>
</dbReference>
<proteinExistence type="predicted"/>
<evidence type="ECO:0000313" key="7">
    <source>
        <dbReference type="Proteomes" id="UP000199411"/>
    </source>
</evidence>
<dbReference type="InterPro" id="IPR020846">
    <property type="entry name" value="MFS_dom"/>
</dbReference>
<dbReference type="PROSITE" id="PS50850">
    <property type="entry name" value="MFS"/>
    <property type="match status" value="1"/>
</dbReference>
<evidence type="ECO:0000313" key="6">
    <source>
        <dbReference type="EMBL" id="SDC14486.1"/>
    </source>
</evidence>
<feature type="transmembrane region" description="Helical" evidence="4">
    <location>
        <begin position="287"/>
        <end position="308"/>
    </location>
</feature>
<evidence type="ECO:0000256" key="3">
    <source>
        <dbReference type="ARBA" id="ARBA00023136"/>
    </source>
</evidence>
<feature type="transmembrane region" description="Helical" evidence="4">
    <location>
        <begin position="226"/>
        <end position="248"/>
    </location>
</feature>